<keyword evidence="2" id="KW-0067">ATP-binding</keyword>
<proteinExistence type="predicted"/>
<dbReference type="PANTHER" id="PTHR48103:SF2">
    <property type="entry name" value="MIDASIN"/>
    <property type="match status" value="1"/>
</dbReference>
<keyword evidence="3" id="KW-0472">Membrane</keyword>
<dbReference type="Proteomes" id="UP000228934">
    <property type="component" value="Unassembled WGS sequence"/>
</dbReference>
<evidence type="ECO:0000313" key="5">
    <source>
        <dbReference type="Proteomes" id="UP000228934"/>
    </source>
</evidence>
<keyword evidence="3" id="KW-0812">Transmembrane</keyword>
<gene>
    <name evidence="4" type="ORF">AB205_0037810</name>
</gene>
<feature type="transmembrane region" description="Helical" evidence="3">
    <location>
        <begin position="413"/>
        <end position="433"/>
    </location>
</feature>
<dbReference type="GO" id="GO:0005634">
    <property type="term" value="C:nucleus"/>
    <property type="evidence" value="ECO:0007669"/>
    <property type="project" value="TreeGrafter"/>
</dbReference>
<dbReference type="GO" id="GO:0000027">
    <property type="term" value="P:ribosomal large subunit assembly"/>
    <property type="evidence" value="ECO:0007669"/>
    <property type="project" value="TreeGrafter"/>
</dbReference>
<sequence>MAVSSLASFRNTDSRLQGLLLYHHFVALKDLVPSTIQEEFLQYCDHLPSKDLSAYHYIQDILRDWSSQEKLPGNIIKLLLTSLQQFYADVDDSVRAAEAAHRGSLWINLGLLQIHLWLPQTTFDPAIKKKYRLQYAEEELHHLEYEYKTRNLSSTLLTGKEIIDEDLKKHIHPHISLLLQRIQKLKAVVHNLSKKQAYRPSSSSYDVLYQDVQNYLKSIGKMTSVQDFATRLQKALGGKGTKSRQGLNNLLSEEAAWQRSHHQFRKRLAEDYCYYPDMVTPLQAAILQVQHGVRIMASELFTTMNSTLISPSKITSLLTSLLAFPSTCDIFPTYFSRADSLCSVGSLDILKSLKKLSQKYPCKDQSTHGKDLSSCLTKEQLLVNGLLYLRSHVLCTGEMDEQSLTLFRHINQVSLISIFFSFSGINICFKHILLYN</sequence>
<keyword evidence="1" id="KW-0547">Nucleotide-binding</keyword>
<evidence type="ECO:0000256" key="2">
    <source>
        <dbReference type="ARBA" id="ARBA00022840"/>
    </source>
</evidence>
<evidence type="ECO:0000313" key="4">
    <source>
        <dbReference type="EMBL" id="PIO31210.1"/>
    </source>
</evidence>
<name>A0A2G9RTJ7_AQUCT</name>
<evidence type="ECO:0000256" key="1">
    <source>
        <dbReference type="ARBA" id="ARBA00022741"/>
    </source>
</evidence>
<dbReference type="GO" id="GO:0000055">
    <property type="term" value="P:ribosomal large subunit export from nucleus"/>
    <property type="evidence" value="ECO:0007669"/>
    <property type="project" value="TreeGrafter"/>
</dbReference>
<evidence type="ECO:0000256" key="3">
    <source>
        <dbReference type="SAM" id="Phobius"/>
    </source>
</evidence>
<dbReference type="PANTHER" id="PTHR48103">
    <property type="entry name" value="MIDASIN-RELATED"/>
    <property type="match status" value="1"/>
</dbReference>
<dbReference type="GO" id="GO:0005524">
    <property type="term" value="F:ATP binding"/>
    <property type="evidence" value="ECO:0007669"/>
    <property type="project" value="UniProtKB-KW"/>
</dbReference>
<protein>
    <submittedName>
        <fullName evidence="4">Uncharacterized protein</fullName>
    </submittedName>
</protein>
<dbReference type="OrthoDB" id="9373495at2759"/>
<keyword evidence="5" id="KW-1185">Reference proteome</keyword>
<organism evidence="4 5">
    <name type="scientific">Aquarana catesbeiana</name>
    <name type="common">American bullfrog</name>
    <name type="synonym">Rana catesbeiana</name>
    <dbReference type="NCBI Taxonomy" id="8400"/>
    <lineage>
        <taxon>Eukaryota</taxon>
        <taxon>Metazoa</taxon>
        <taxon>Chordata</taxon>
        <taxon>Craniata</taxon>
        <taxon>Vertebrata</taxon>
        <taxon>Euteleostomi</taxon>
        <taxon>Amphibia</taxon>
        <taxon>Batrachia</taxon>
        <taxon>Anura</taxon>
        <taxon>Neobatrachia</taxon>
        <taxon>Ranoidea</taxon>
        <taxon>Ranidae</taxon>
        <taxon>Aquarana</taxon>
    </lineage>
</organism>
<dbReference type="EMBL" id="KV931948">
    <property type="protein sequence ID" value="PIO31210.1"/>
    <property type="molecule type" value="Genomic_DNA"/>
</dbReference>
<keyword evidence="3" id="KW-1133">Transmembrane helix</keyword>
<dbReference type="GO" id="GO:0030687">
    <property type="term" value="C:preribosome, large subunit precursor"/>
    <property type="evidence" value="ECO:0007669"/>
    <property type="project" value="TreeGrafter"/>
</dbReference>
<dbReference type="AlphaFoldDB" id="A0A2G9RTJ7"/>
<reference evidence="5" key="1">
    <citation type="journal article" date="2017" name="Nat. Commun.">
        <title>The North American bullfrog draft genome provides insight into hormonal regulation of long noncoding RNA.</title>
        <authorList>
            <person name="Hammond S.A."/>
            <person name="Warren R.L."/>
            <person name="Vandervalk B.P."/>
            <person name="Kucuk E."/>
            <person name="Khan H."/>
            <person name="Gibb E.A."/>
            <person name="Pandoh P."/>
            <person name="Kirk H."/>
            <person name="Zhao Y."/>
            <person name="Jones M."/>
            <person name="Mungall A.J."/>
            <person name="Coope R."/>
            <person name="Pleasance S."/>
            <person name="Moore R.A."/>
            <person name="Holt R.A."/>
            <person name="Round J.M."/>
            <person name="Ohora S."/>
            <person name="Walle B.V."/>
            <person name="Veldhoen N."/>
            <person name="Helbing C.C."/>
            <person name="Birol I."/>
        </authorList>
    </citation>
    <scope>NUCLEOTIDE SEQUENCE [LARGE SCALE GENOMIC DNA]</scope>
</reference>
<accession>A0A2G9RTJ7</accession>